<dbReference type="OrthoDB" id="128867at2759"/>
<name>A0A9Q0FRN9_9ROSI</name>
<dbReference type="PANTHER" id="PTHR44472:SF1">
    <property type="entry name" value="DDB1 AND CUL4 ASSOCIATED FACTOR 4"/>
    <property type="match status" value="1"/>
</dbReference>
<sequence>MPKELPGFYYDAEKNRYFPLKGPIPGSASASSRASSSSSAANAQKPSSSTKDAQDRKASMRCRARKASKLIHARELNGNAIITSKKGKHTFMQQFLELHASQPQVWKYENTKMVGDGALEQTRTSIQTPEGVEEGDVLITGSINGSLSLFEVGKVGERFVNGVKCIPDRVWPFSKEGRAESSKPPLSLWRSALASIHWSSAISCIKLCGEYSAHTDDSLNVQKALYPAPVSDFISVSYLGIKQMMFSKWSLPKVLSNGFI</sequence>
<dbReference type="Proteomes" id="UP001141552">
    <property type="component" value="Unassembled WGS sequence"/>
</dbReference>
<dbReference type="AlphaFoldDB" id="A0A9Q0FRN9"/>
<evidence type="ECO:0000256" key="1">
    <source>
        <dbReference type="ARBA" id="ARBA00022574"/>
    </source>
</evidence>
<gene>
    <name evidence="4" type="ORF">Tsubulata_045152</name>
</gene>
<feature type="region of interest" description="Disordered" evidence="3">
    <location>
        <begin position="21"/>
        <end position="61"/>
    </location>
</feature>
<accession>A0A9Q0FRN9</accession>
<reference evidence="4" key="2">
    <citation type="journal article" date="2023" name="Plants (Basel)">
        <title>Annotation of the Turnera subulata (Passifloraceae) Draft Genome Reveals the S-Locus Evolved after the Divergence of Turneroideae from Passifloroideae in a Stepwise Manner.</title>
        <authorList>
            <person name="Henning P.M."/>
            <person name="Roalson E.H."/>
            <person name="Mir W."/>
            <person name="McCubbin A.G."/>
            <person name="Shore J.S."/>
        </authorList>
    </citation>
    <scope>NUCLEOTIDE SEQUENCE</scope>
    <source>
        <strain evidence="4">F60SS</strain>
    </source>
</reference>
<protein>
    <submittedName>
        <fullName evidence="4">Uncharacterized protein</fullName>
    </submittedName>
</protein>
<evidence type="ECO:0000256" key="2">
    <source>
        <dbReference type="ARBA" id="ARBA00022737"/>
    </source>
</evidence>
<reference evidence="4" key="1">
    <citation type="submission" date="2022-02" db="EMBL/GenBank/DDBJ databases">
        <authorList>
            <person name="Henning P.M."/>
            <person name="McCubbin A.G."/>
            <person name="Shore J.S."/>
        </authorList>
    </citation>
    <scope>NUCLEOTIDE SEQUENCE</scope>
    <source>
        <strain evidence="4">F60SS</strain>
        <tissue evidence="4">Leaves</tissue>
    </source>
</reference>
<keyword evidence="1" id="KW-0853">WD repeat</keyword>
<feature type="compositionally biased region" description="Low complexity" evidence="3">
    <location>
        <begin position="27"/>
        <end position="49"/>
    </location>
</feature>
<evidence type="ECO:0000256" key="3">
    <source>
        <dbReference type="SAM" id="MobiDB-lite"/>
    </source>
</evidence>
<dbReference type="EMBL" id="JAKUCV010004119">
    <property type="protein sequence ID" value="KAJ4836440.1"/>
    <property type="molecule type" value="Genomic_DNA"/>
</dbReference>
<keyword evidence="5" id="KW-1185">Reference proteome</keyword>
<dbReference type="PANTHER" id="PTHR44472">
    <property type="entry name" value="DDB1- AND CUL4-ASSOCIATED FACTOR 4-RELATED"/>
    <property type="match status" value="1"/>
</dbReference>
<proteinExistence type="predicted"/>
<comment type="caution">
    <text evidence="4">The sequence shown here is derived from an EMBL/GenBank/DDBJ whole genome shotgun (WGS) entry which is preliminary data.</text>
</comment>
<evidence type="ECO:0000313" key="4">
    <source>
        <dbReference type="EMBL" id="KAJ4836440.1"/>
    </source>
</evidence>
<organism evidence="4 5">
    <name type="scientific">Turnera subulata</name>
    <dbReference type="NCBI Taxonomy" id="218843"/>
    <lineage>
        <taxon>Eukaryota</taxon>
        <taxon>Viridiplantae</taxon>
        <taxon>Streptophyta</taxon>
        <taxon>Embryophyta</taxon>
        <taxon>Tracheophyta</taxon>
        <taxon>Spermatophyta</taxon>
        <taxon>Magnoliopsida</taxon>
        <taxon>eudicotyledons</taxon>
        <taxon>Gunneridae</taxon>
        <taxon>Pentapetalae</taxon>
        <taxon>rosids</taxon>
        <taxon>fabids</taxon>
        <taxon>Malpighiales</taxon>
        <taxon>Passifloraceae</taxon>
        <taxon>Turnera</taxon>
    </lineage>
</organism>
<keyword evidence="2" id="KW-0677">Repeat</keyword>
<dbReference type="InterPro" id="IPR052254">
    <property type="entry name" value="CUL4-DDB1_E3_ligase_receptor"/>
</dbReference>
<evidence type="ECO:0000313" key="5">
    <source>
        <dbReference type="Proteomes" id="UP001141552"/>
    </source>
</evidence>